<reference evidence="7" key="1">
    <citation type="submission" date="2020-10" db="EMBL/GenBank/DDBJ databases">
        <authorList>
            <person name="Gilroy R."/>
        </authorList>
    </citation>
    <scope>NUCLEOTIDE SEQUENCE</scope>
    <source>
        <strain evidence="7">CHK176-6737</strain>
    </source>
</reference>
<dbReference type="PANTHER" id="PTHR37316:SF1">
    <property type="entry name" value="TEICHOIC ACID GLYCEROL-PHOSPHATE PRIMASE"/>
    <property type="match status" value="1"/>
</dbReference>
<evidence type="ECO:0000256" key="6">
    <source>
        <dbReference type="ARBA" id="ARBA00023136"/>
    </source>
</evidence>
<dbReference type="Gene3D" id="3.40.50.11820">
    <property type="match status" value="1"/>
</dbReference>
<dbReference type="GO" id="GO:0019350">
    <property type="term" value="P:teichoic acid biosynthetic process"/>
    <property type="evidence" value="ECO:0007669"/>
    <property type="project" value="UniProtKB-KW"/>
</dbReference>
<keyword evidence="6" id="KW-0472">Membrane</keyword>
<dbReference type="AlphaFoldDB" id="A0A9D1SPB5"/>
<dbReference type="EMBL" id="DVNM01000029">
    <property type="protein sequence ID" value="HIU69411.1"/>
    <property type="molecule type" value="Genomic_DNA"/>
</dbReference>
<organism evidence="7 8">
    <name type="scientific">Candidatus Scybalenecus merdavium</name>
    <dbReference type="NCBI Taxonomy" id="2840939"/>
    <lineage>
        <taxon>Bacteria</taxon>
        <taxon>Bacillati</taxon>
        <taxon>Bacillota</taxon>
        <taxon>Clostridia</taxon>
        <taxon>Eubacteriales</taxon>
        <taxon>Oscillospiraceae</taxon>
        <taxon>Oscillospiraceae incertae sedis</taxon>
        <taxon>Candidatus Scybalenecus</taxon>
    </lineage>
</organism>
<reference evidence="7" key="2">
    <citation type="journal article" date="2021" name="PeerJ">
        <title>Extensive microbial diversity within the chicken gut microbiome revealed by metagenomics and culture.</title>
        <authorList>
            <person name="Gilroy R."/>
            <person name="Ravi A."/>
            <person name="Getino M."/>
            <person name="Pursley I."/>
            <person name="Horton D.L."/>
            <person name="Alikhan N.F."/>
            <person name="Baker D."/>
            <person name="Gharbi K."/>
            <person name="Hall N."/>
            <person name="Watson M."/>
            <person name="Adriaenssens E.M."/>
            <person name="Foster-Nyarko E."/>
            <person name="Jarju S."/>
            <person name="Secka A."/>
            <person name="Antonio M."/>
            <person name="Oren A."/>
            <person name="Chaudhuri R.R."/>
            <person name="La Ragione R."/>
            <person name="Hildebrand F."/>
            <person name="Pallen M.J."/>
        </authorList>
    </citation>
    <scope>NUCLEOTIDE SEQUENCE</scope>
    <source>
        <strain evidence="7">CHK176-6737</strain>
    </source>
</reference>
<dbReference type="SUPFAM" id="SSF53756">
    <property type="entry name" value="UDP-Glycosyltransferase/glycogen phosphorylase"/>
    <property type="match status" value="1"/>
</dbReference>
<evidence type="ECO:0000313" key="8">
    <source>
        <dbReference type="Proteomes" id="UP000824125"/>
    </source>
</evidence>
<evidence type="ECO:0000256" key="4">
    <source>
        <dbReference type="ARBA" id="ARBA00022679"/>
    </source>
</evidence>
<dbReference type="InterPro" id="IPR043149">
    <property type="entry name" value="TagF_N"/>
</dbReference>
<dbReference type="PANTHER" id="PTHR37316">
    <property type="entry name" value="TEICHOIC ACID GLYCEROL-PHOSPHATE PRIMASE"/>
    <property type="match status" value="1"/>
</dbReference>
<keyword evidence="5" id="KW-0777">Teichoic acid biosynthesis</keyword>
<dbReference type="InterPro" id="IPR043148">
    <property type="entry name" value="TagF_C"/>
</dbReference>
<dbReference type="InterPro" id="IPR007554">
    <property type="entry name" value="Glycerophosphate_synth"/>
</dbReference>
<comment type="similarity">
    <text evidence="2">Belongs to the CDP-glycerol glycerophosphotransferase family.</text>
</comment>
<evidence type="ECO:0000256" key="1">
    <source>
        <dbReference type="ARBA" id="ARBA00004202"/>
    </source>
</evidence>
<dbReference type="Proteomes" id="UP000824125">
    <property type="component" value="Unassembled WGS sequence"/>
</dbReference>
<dbReference type="InterPro" id="IPR051612">
    <property type="entry name" value="Teichoic_Acid_Biosynth"/>
</dbReference>
<dbReference type="Gene3D" id="3.40.50.12580">
    <property type="match status" value="1"/>
</dbReference>
<dbReference type="GO" id="GO:0047355">
    <property type="term" value="F:CDP-glycerol glycerophosphotransferase activity"/>
    <property type="evidence" value="ECO:0007669"/>
    <property type="project" value="InterPro"/>
</dbReference>
<keyword evidence="4" id="KW-0808">Transferase</keyword>
<comment type="caution">
    <text evidence="7">The sequence shown here is derived from an EMBL/GenBank/DDBJ whole genome shotgun (WGS) entry which is preliminary data.</text>
</comment>
<sequence length="369" mass="42382">MKTILITILKAILTVLYQPIKLFPVKHRIVYLSRQSNEKSLDMQLLEKEIAALDPTVEQVFRLRMLDGGLGEKIKYCFSILGDLYYLSTSRAAILDTYSIPVSCLKHKRTLKVVQMWHALGAIKKFGLQALGTKDGRDPAVSKALNMHKNYDYVIAPSQKTALFYAEAFGCEKSKIKLALLPHVDYLLDGKNSRSEEFFKLNPDCTAKKTLLYLPTFREREEYVANELKVALEDDDRYRLIIKTHPLSRVRAEERFSYKGDFSTYDLMKIADCVITDYSACAFDTAVLMKPLYFFVPDYQVYTRDRGLNVDLKAEMKKAVFEDAEMLHQALRTQPYDLDALYRFKNTYLRNTKGSCTAVLAKFIVSLLA</sequence>
<dbReference type="GO" id="GO:0005886">
    <property type="term" value="C:plasma membrane"/>
    <property type="evidence" value="ECO:0007669"/>
    <property type="project" value="UniProtKB-SubCell"/>
</dbReference>
<gene>
    <name evidence="7" type="ORF">IAD23_05565</name>
</gene>
<name>A0A9D1SPB5_9FIRM</name>
<keyword evidence="3" id="KW-1003">Cell membrane</keyword>
<evidence type="ECO:0000256" key="2">
    <source>
        <dbReference type="ARBA" id="ARBA00010488"/>
    </source>
</evidence>
<proteinExistence type="inferred from homology"/>
<accession>A0A9D1SPB5</accession>
<dbReference type="Pfam" id="PF04464">
    <property type="entry name" value="Glyphos_transf"/>
    <property type="match status" value="1"/>
</dbReference>
<comment type="subcellular location">
    <subcellularLocation>
        <location evidence="1">Cell membrane</location>
        <topology evidence="1">Peripheral membrane protein</topology>
    </subcellularLocation>
</comment>
<protein>
    <submittedName>
        <fullName evidence="7">CDP-glycerol glycerophosphotransferase family protein</fullName>
    </submittedName>
</protein>
<evidence type="ECO:0000256" key="3">
    <source>
        <dbReference type="ARBA" id="ARBA00022475"/>
    </source>
</evidence>
<evidence type="ECO:0000313" key="7">
    <source>
        <dbReference type="EMBL" id="HIU69411.1"/>
    </source>
</evidence>
<evidence type="ECO:0000256" key="5">
    <source>
        <dbReference type="ARBA" id="ARBA00022944"/>
    </source>
</evidence>